<feature type="domain" description="Tubulin/FtsZ GTPase" evidence="5">
    <location>
        <begin position="45"/>
        <end position="237"/>
    </location>
</feature>
<feature type="binding site" evidence="4">
    <location>
        <position position="175"/>
    </location>
    <ligand>
        <name>GTP</name>
        <dbReference type="ChEBI" id="CHEBI:37565"/>
    </ligand>
</feature>
<dbReference type="AlphaFoldDB" id="A0A2H0YLH3"/>
<dbReference type="SMART" id="SM00865">
    <property type="entry name" value="Tubulin_C"/>
    <property type="match status" value="1"/>
</dbReference>
<dbReference type="GO" id="GO:0043093">
    <property type="term" value="P:FtsZ-dependent cytokinesis"/>
    <property type="evidence" value="ECO:0007669"/>
    <property type="project" value="UniProtKB-UniRule"/>
</dbReference>
<comment type="caution">
    <text evidence="4">Lacks conserved residue(s) required for the propagation of feature annotation.</text>
</comment>
<evidence type="ECO:0000256" key="4">
    <source>
        <dbReference type="HAMAP-Rule" id="MF_00909"/>
    </source>
</evidence>
<dbReference type="GO" id="GO:0032153">
    <property type="term" value="C:cell division site"/>
    <property type="evidence" value="ECO:0007669"/>
    <property type="project" value="UniProtKB-UniRule"/>
</dbReference>
<dbReference type="GO" id="GO:0005525">
    <property type="term" value="F:GTP binding"/>
    <property type="evidence" value="ECO:0007669"/>
    <property type="project" value="UniProtKB-UniRule"/>
</dbReference>
<dbReference type="Gene3D" id="3.40.50.1440">
    <property type="entry name" value="Tubulin/FtsZ, GTPase domain"/>
    <property type="match status" value="1"/>
</dbReference>
<name>A0A2H0YLH3_9BACT</name>
<evidence type="ECO:0000259" key="5">
    <source>
        <dbReference type="SMART" id="SM00864"/>
    </source>
</evidence>
<comment type="similarity">
    <text evidence="1 4">Belongs to the FtsZ family.</text>
</comment>
<evidence type="ECO:0000256" key="1">
    <source>
        <dbReference type="ARBA" id="ARBA00009690"/>
    </source>
</evidence>
<keyword evidence="2 4" id="KW-0547">Nucleotide-binding</keyword>
<dbReference type="SMART" id="SM00864">
    <property type="entry name" value="Tubulin"/>
    <property type="match status" value="1"/>
</dbReference>
<dbReference type="InterPro" id="IPR045061">
    <property type="entry name" value="FtsZ/CetZ"/>
</dbReference>
<keyword evidence="4" id="KW-0717">Septation</keyword>
<dbReference type="InterPro" id="IPR000158">
    <property type="entry name" value="Cell_div_FtsZ"/>
</dbReference>
<comment type="caution">
    <text evidence="7">The sequence shown here is derived from an EMBL/GenBank/DDBJ whole genome shotgun (WGS) entry which is preliminary data.</text>
</comment>
<dbReference type="PROSITE" id="PS00227">
    <property type="entry name" value="TUBULIN"/>
    <property type="match status" value="1"/>
</dbReference>
<proteinExistence type="inferred from homology"/>
<feature type="domain" description="Tubulin/FtsZ 2-layer sandwich" evidence="6">
    <location>
        <begin position="239"/>
        <end position="357"/>
    </location>
</feature>
<dbReference type="Pfam" id="PF12327">
    <property type="entry name" value="FtsZ_C"/>
    <property type="match status" value="1"/>
</dbReference>
<dbReference type="HAMAP" id="MF_00909">
    <property type="entry name" value="FtsZ"/>
    <property type="match status" value="1"/>
</dbReference>
<evidence type="ECO:0000256" key="2">
    <source>
        <dbReference type="ARBA" id="ARBA00022741"/>
    </source>
</evidence>
<dbReference type="CDD" id="cd02201">
    <property type="entry name" value="FtsZ_type1"/>
    <property type="match status" value="1"/>
</dbReference>
<keyword evidence="4" id="KW-0963">Cytoplasm</keyword>
<dbReference type="InterPro" id="IPR036525">
    <property type="entry name" value="Tubulin/FtsZ_GTPase_sf"/>
</dbReference>
<organism evidence="7 8">
    <name type="scientific">Candidatus Nealsonbacteria bacterium CG08_land_8_20_14_0_20_38_20</name>
    <dbReference type="NCBI Taxonomy" id="1974705"/>
    <lineage>
        <taxon>Bacteria</taxon>
        <taxon>Candidatus Nealsoniibacteriota</taxon>
    </lineage>
</organism>
<dbReference type="InterPro" id="IPR024757">
    <property type="entry name" value="FtsZ_C"/>
</dbReference>
<feature type="binding site" evidence="4">
    <location>
        <position position="219"/>
    </location>
    <ligand>
        <name>GTP</name>
        <dbReference type="ChEBI" id="CHEBI:37565"/>
    </ligand>
</feature>
<reference evidence="8" key="1">
    <citation type="submission" date="2017-09" db="EMBL/GenBank/DDBJ databases">
        <title>Depth-based differentiation of microbial function through sediment-hosted aquifers and enrichment of novel symbionts in the deep terrestrial subsurface.</title>
        <authorList>
            <person name="Probst A.J."/>
            <person name="Ladd B."/>
            <person name="Jarett J.K."/>
            <person name="Geller-Mcgrath D.E."/>
            <person name="Sieber C.M.K."/>
            <person name="Emerson J.B."/>
            <person name="Anantharaman K."/>
            <person name="Thomas B.C."/>
            <person name="Malmstrom R."/>
            <person name="Stieglmeier M."/>
            <person name="Klingl A."/>
            <person name="Woyke T."/>
            <person name="Ryan C.M."/>
            <person name="Banfield J.F."/>
        </authorList>
    </citation>
    <scope>NUCLEOTIDE SEQUENCE [LARGE SCALE GENOMIC DNA]</scope>
</reference>
<dbReference type="InterPro" id="IPR008280">
    <property type="entry name" value="Tub_FtsZ_C"/>
</dbReference>
<keyword evidence="4" id="KW-0131">Cell cycle</keyword>
<dbReference type="SUPFAM" id="SSF55307">
    <property type="entry name" value="Tubulin C-terminal domain-like"/>
    <property type="match status" value="1"/>
</dbReference>
<gene>
    <name evidence="4" type="primary">ftsZ</name>
    <name evidence="7" type="ORF">COT33_02710</name>
</gene>
<evidence type="ECO:0000313" key="7">
    <source>
        <dbReference type="EMBL" id="PIS39300.1"/>
    </source>
</evidence>
<dbReference type="GO" id="GO:0007017">
    <property type="term" value="P:microtubule-based process"/>
    <property type="evidence" value="ECO:0007669"/>
    <property type="project" value="InterPro"/>
</dbReference>
<keyword evidence="4" id="KW-0132">Cell division</keyword>
<dbReference type="PANTHER" id="PTHR30314:SF3">
    <property type="entry name" value="MITOCHONDRIAL DIVISION PROTEIN FSZA"/>
    <property type="match status" value="1"/>
</dbReference>
<dbReference type="Pfam" id="PF00091">
    <property type="entry name" value="Tubulin"/>
    <property type="match status" value="1"/>
</dbReference>
<feature type="binding site" evidence="4">
    <location>
        <begin position="140"/>
        <end position="142"/>
    </location>
    <ligand>
        <name>GTP</name>
        <dbReference type="ChEBI" id="CHEBI:37565"/>
    </ligand>
</feature>
<dbReference type="InterPro" id="IPR003008">
    <property type="entry name" value="Tubulin_FtsZ_GTPase"/>
</dbReference>
<dbReference type="Proteomes" id="UP000230088">
    <property type="component" value="Unassembled WGS sequence"/>
</dbReference>
<dbReference type="SUPFAM" id="SSF52490">
    <property type="entry name" value="Tubulin nucleotide-binding domain-like"/>
    <property type="match status" value="1"/>
</dbReference>
<feature type="binding site" evidence="4">
    <location>
        <position position="171"/>
    </location>
    <ligand>
        <name>GTP</name>
        <dbReference type="ChEBI" id="CHEBI:37565"/>
    </ligand>
</feature>
<keyword evidence="3 4" id="KW-0342">GTP-binding</keyword>
<dbReference type="GO" id="GO:0000917">
    <property type="term" value="P:division septum assembly"/>
    <property type="evidence" value="ECO:0007669"/>
    <property type="project" value="UniProtKB-KW"/>
</dbReference>
<comment type="subunit">
    <text evidence="4">Homodimer. Polymerizes to form a dynamic ring structure in a strictly GTP-dependent manner. Interacts directly with several other division proteins.</text>
</comment>
<dbReference type="InterPro" id="IPR018316">
    <property type="entry name" value="Tubulin/FtsZ_2-layer-sand-dom"/>
</dbReference>
<dbReference type="PRINTS" id="PR00423">
    <property type="entry name" value="CELLDVISFTSZ"/>
</dbReference>
<comment type="subcellular location">
    <subcellularLocation>
        <location evidence="4">Cytoplasm</location>
    </subcellularLocation>
    <text evidence="4">Assembles at midcell at the inner surface of the cytoplasmic membrane.</text>
</comment>
<sequence>MRKGQLKGQLKRHFLKEEILKLAPSIRPSSRKKVKGPKFLLPKIKVKIIGIGGGGSSIVSEIAEKVGKADFIVADTDQQAMERANKKTIHFQFGQEMTQGLGTGMKPELGLKAADGAKEKIKELLQGTDFCILISSLGGGTGSGAPPVFAEISRELKNITLGIFTLPFEFEGKKKMDIARLSLEKLKPNLNISIVIPNEKIFQIAAQKTPFKEALLIINEFLANNLKGLFGLIYSPGLINIDFACLKTALEGKGNLAYLNTVEVQTSDQQVEELVRKVLSCPLYPYSPKEVSKILFNIDGGSNLSLDGLEKIGKCISEAIGPKAEISFKVTQNIKDKIKITLLAIGCKWDEWEKETAKKQILIQEKPKKKAKKKLSRLPEIKPPEATQIPLEESKKVEIKVRRDALEVQKAIKEEEKKILAKERKWEIPSFLRRKPSQFEEKSKVQ</sequence>
<evidence type="ECO:0000256" key="3">
    <source>
        <dbReference type="ARBA" id="ARBA00023134"/>
    </source>
</evidence>
<evidence type="ECO:0000259" key="6">
    <source>
        <dbReference type="SMART" id="SM00865"/>
    </source>
</evidence>
<accession>A0A2H0YLH3</accession>
<dbReference type="EMBL" id="PEYD01000051">
    <property type="protein sequence ID" value="PIS39300.1"/>
    <property type="molecule type" value="Genomic_DNA"/>
</dbReference>
<dbReference type="GO" id="GO:0003924">
    <property type="term" value="F:GTPase activity"/>
    <property type="evidence" value="ECO:0007669"/>
    <property type="project" value="UniProtKB-UniRule"/>
</dbReference>
<dbReference type="InterPro" id="IPR017975">
    <property type="entry name" value="Tubulin_CS"/>
</dbReference>
<dbReference type="PANTHER" id="PTHR30314">
    <property type="entry name" value="CELL DIVISION PROTEIN FTSZ-RELATED"/>
    <property type="match status" value="1"/>
</dbReference>
<comment type="function">
    <text evidence="4">Essential cell division protein that forms a contractile ring structure (Z ring) at the future cell division site. The regulation of the ring assembly controls the timing and the location of cell division. One of the functions of the FtsZ ring is to recruit other cell division proteins to the septum to produce a new cell wall between the dividing cells. Binds GTP and shows GTPase activity.</text>
</comment>
<dbReference type="GO" id="GO:0005737">
    <property type="term" value="C:cytoplasm"/>
    <property type="evidence" value="ECO:0007669"/>
    <property type="project" value="UniProtKB-SubCell"/>
</dbReference>
<evidence type="ECO:0000313" key="8">
    <source>
        <dbReference type="Proteomes" id="UP000230088"/>
    </source>
</evidence>
<dbReference type="GO" id="GO:0051258">
    <property type="term" value="P:protein polymerization"/>
    <property type="evidence" value="ECO:0007669"/>
    <property type="project" value="UniProtKB-UniRule"/>
</dbReference>
<protein>
    <recommendedName>
        <fullName evidence="4">Cell division protein FtsZ</fullName>
    </recommendedName>
</protein>
<dbReference type="GO" id="GO:0005874">
    <property type="term" value="C:microtubule"/>
    <property type="evidence" value="ECO:0007669"/>
    <property type="project" value="InterPro"/>
</dbReference>